<evidence type="ECO:0000256" key="1">
    <source>
        <dbReference type="SAM" id="MobiDB-lite"/>
    </source>
</evidence>
<evidence type="ECO:0000313" key="3">
    <source>
        <dbReference type="Proteomes" id="UP000019374"/>
    </source>
</evidence>
<feature type="region of interest" description="Disordered" evidence="1">
    <location>
        <begin position="1"/>
        <end position="27"/>
    </location>
</feature>
<sequence>MRNKQQKTKTHQATRTTHQKQTKQHEQAIETHHIPNGLVIRDLADHEGLYLLQFLQHGPFRPKHYRIPFVRDRFVDRGRGSRPDRLAESRGGIVRGVVRDVRRAVEIEALMMMLSLSLARFFLLGACKTLLAGQSSWLARSRLLR</sequence>
<accession>T5ABI1</accession>
<evidence type="ECO:0000313" key="2">
    <source>
        <dbReference type="EMBL" id="EQK99948.1"/>
    </source>
</evidence>
<gene>
    <name evidence="2" type="ORF">OCS_04339</name>
</gene>
<reference evidence="2 3" key="1">
    <citation type="journal article" date="2013" name="Chin. Sci. Bull.">
        <title>Genome survey uncovers the secrets of sex and lifestyle in caterpillar fungus.</title>
        <authorList>
            <person name="Hu X."/>
            <person name="Zhang Y."/>
            <person name="Xiao G."/>
            <person name="Zheng P."/>
            <person name="Xia Y."/>
            <person name="Zhang X."/>
            <person name="St Leger R.J."/>
            <person name="Liu X."/>
            <person name="Wang C."/>
        </authorList>
    </citation>
    <scope>NUCLEOTIDE SEQUENCE [LARGE SCALE GENOMIC DNA]</scope>
    <source>
        <strain evidence="3">Co18 / CGMCC 3.14243</strain>
        <tissue evidence="2">Fruit-body</tissue>
    </source>
</reference>
<dbReference type="Proteomes" id="UP000019374">
    <property type="component" value="Unassembled WGS sequence"/>
</dbReference>
<organism evidence="2 3">
    <name type="scientific">Ophiocordyceps sinensis (strain Co18 / CGMCC 3.14243)</name>
    <name type="common">Yarsagumba caterpillar fungus</name>
    <name type="synonym">Hirsutella sinensis</name>
    <dbReference type="NCBI Taxonomy" id="911162"/>
    <lineage>
        <taxon>Eukaryota</taxon>
        <taxon>Fungi</taxon>
        <taxon>Dikarya</taxon>
        <taxon>Ascomycota</taxon>
        <taxon>Pezizomycotina</taxon>
        <taxon>Sordariomycetes</taxon>
        <taxon>Hypocreomycetidae</taxon>
        <taxon>Hypocreales</taxon>
        <taxon>Ophiocordycipitaceae</taxon>
        <taxon>Ophiocordyceps</taxon>
    </lineage>
</organism>
<dbReference type="EMBL" id="KE653050">
    <property type="protein sequence ID" value="EQK99948.1"/>
    <property type="molecule type" value="Genomic_DNA"/>
</dbReference>
<proteinExistence type="predicted"/>
<protein>
    <submittedName>
        <fullName evidence="2">Uncharacterized protein</fullName>
    </submittedName>
</protein>
<name>T5ABI1_OPHSC</name>
<dbReference type="AlphaFoldDB" id="T5ABI1"/>
<dbReference type="HOGENOM" id="CLU_1787384_0_0_1"/>
<feature type="compositionally biased region" description="Basic residues" evidence="1">
    <location>
        <begin position="1"/>
        <end position="22"/>
    </location>
</feature>